<feature type="compositionally biased region" description="Polar residues" evidence="1">
    <location>
        <begin position="502"/>
        <end position="511"/>
    </location>
</feature>
<dbReference type="GO" id="GO:0008195">
    <property type="term" value="F:phosphatidate phosphatase activity"/>
    <property type="evidence" value="ECO:0007669"/>
    <property type="project" value="InterPro"/>
</dbReference>
<dbReference type="InterPro" id="IPR019236">
    <property type="entry name" value="APP1_cat"/>
</dbReference>
<name>A0A8H7UAA9_MORIS</name>
<gene>
    <name evidence="3" type="ORF">INT43_001167</name>
</gene>
<feature type="compositionally biased region" description="Polar residues" evidence="1">
    <location>
        <begin position="520"/>
        <end position="535"/>
    </location>
</feature>
<dbReference type="OrthoDB" id="2117591at2759"/>
<reference evidence="3" key="1">
    <citation type="submission" date="2020-12" db="EMBL/GenBank/DDBJ databases">
        <title>Metabolic potential, ecology and presence of endohyphal bacteria is reflected in genomic diversity of Mucoromycotina.</title>
        <authorList>
            <person name="Muszewska A."/>
            <person name="Okrasinska A."/>
            <person name="Steczkiewicz K."/>
            <person name="Drgas O."/>
            <person name="Orlowska M."/>
            <person name="Perlinska-Lenart U."/>
            <person name="Aleksandrzak-Piekarczyk T."/>
            <person name="Szatraj K."/>
            <person name="Zielenkiewicz U."/>
            <person name="Pilsyk S."/>
            <person name="Malc E."/>
            <person name="Mieczkowski P."/>
            <person name="Kruszewska J.S."/>
            <person name="Biernat P."/>
            <person name="Pawlowska J."/>
        </authorList>
    </citation>
    <scope>NUCLEOTIDE SEQUENCE</scope>
    <source>
        <strain evidence="3">WA0000067209</strain>
    </source>
</reference>
<evidence type="ECO:0000256" key="1">
    <source>
        <dbReference type="SAM" id="MobiDB-lite"/>
    </source>
</evidence>
<comment type="caution">
    <text evidence="3">The sequence shown here is derived from an EMBL/GenBank/DDBJ whole genome shotgun (WGS) entry which is preliminary data.</text>
</comment>
<keyword evidence="4" id="KW-1185">Reference proteome</keyword>
<proteinExistence type="predicted"/>
<feature type="region of interest" description="Disordered" evidence="1">
    <location>
        <begin position="472"/>
        <end position="549"/>
    </location>
</feature>
<protein>
    <recommendedName>
        <fullName evidence="2">Phosphatidate phosphatase APP1 catalytic domain-containing protein</fullName>
    </recommendedName>
</protein>
<dbReference type="InterPro" id="IPR052935">
    <property type="entry name" value="Mg2+_PAP"/>
</dbReference>
<feature type="compositionally biased region" description="Low complexity" evidence="1">
    <location>
        <begin position="536"/>
        <end position="549"/>
    </location>
</feature>
<dbReference type="PANTHER" id="PTHR28208">
    <property type="entry name" value="PHOSPHATIDATE PHOSPHATASE APP1"/>
    <property type="match status" value="1"/>
</dbReference>
<evidence type="ECO:0000313" key="4">
    <source>
        <dbReference type="Proteomes" id="UP000654370"/>
    </source>
</evidence>
<dbReference type="GO" id="GO:0030479">
    <property type="term" value="C:actin cortical patch"/>
    <property type="evidence" value="ECO:0007669"/>
    <property type="project" value="TreeGrafter"/>
</dbReference>
<dbReference type="EMBL" id="JAEPQZ010000011">
    <property type="protein sequence ID" value="KAG2175520.1"/>
    <property type="molecule type" value="Genomic_DNA"/>
</dbReference>
<feature type="compositionally biased region" description="Polar residues" evidence="1">
    <location>
        <begin position="1"/>
        <end position="23"/>
    </location>
</feature>
<sequence length="600" mass="65935">MFSKLSSRTFSVNYPTSPKSRPSGTVAAKHELVDLDRLYEHERHSEFLLSDDTSSAPTPTLPPHECVLTPTYATRSAEGLAKSIIGNKVADPMTATLFEQRAAYFLANNKKDQMFTVDCVGIADFDDSLEDPESESSSPVSARSNFFSSASSSSSAEDFGSESEASIGTIASSADENDEIYHTEKPIKIHKNNIIVESQTERINFSEEDSERILSSSPEPFETILDSSMEKPLPMSLNDPATLANVSQDGTSIVVKTGPSGFFQDNIIIPDTCIGAWSAKDTAHPRMIKIKASPSDESECSETCYGLVNLLEPTGISVVSDIDDTIKDTQVLAGAKTVLRNTFFKAARPVDGMANTYKSLYDQGLDFHYVSNSPFQLVSMLKDFLHENNFPLGSFHLRMSGNPFSRLTETPGQAKRESVLQILKDFPERKFIFIGDSGEIDLEIYARIAREYPGRVIKIFIRDVTTAHMHRKLAKSKPYSSDSAPASPKMPLALGNRRLSLGRQSSSNSASPRLEGESYPLNSPTISTRSLPRNNSFTSLSSTSPTTTTKRSIIDLFHERIKKAQADLPEGLIVLFDKAEDISSNADVKEVLTQLAENTK</sequence>
<feature type="domain" description="Phosphatidate phosphatase APP1 catalytic" evidence="2">
    <location>
        <begin position="316"/>
        <end position="463"/>
    </location>
</feature>
<evidence type="ECO:0000313" key="3">
    <source>
        <dbReference type="EMBL" id="KAG2175520.1"/>
    </source>
</evidence>
<dbReference type="AlphaFoldDB" id="A0A8H7UAA9"/>
<organism evidence="3 4">
    <name type="scientific">Mortierella isabellina</name>
    <name type="common">Filamentous fungus</name>
    <name type="synonym">Umbelopsis isabellina</name>
    <dbReference type="NCBI Taxonomy" id="91625"/>
    <lineage>
        <taxon>Eukaryota</taxon>
        <taxon>Fungi</taxon>
        <taxon>Fungi incertae sedis</taxon>
        <taxon>Mucoromycota</taxon>
        <taxon>Mucoromycotina</taxon>
        <taxon>Umbelopsidomycetes</taxon>
        <taxon>Umbelopsidales</taxon>
        <taxon>Umbelopsidaceae</taxon>
        <taxon>Umbelopsis</taxon>
    </lineage>
</organism>
<dbReference type="InterPro" id="IPR036412">
    <property type="entry name" value="HAD-like_sf"/>
</dbReference>
<dbReference type="Proteomes" id="UP000654370">
    <property type="component" value="Unassembled WGS sequence"/>
</dbReference>
<dbReference type="Pfam" id="PF09949">
    <property type="entry name" value="APP1_cat"/>
    <property type="match status" value="1"/>
</dbReference>
<evidence type="ECO:0000259" key="2">
    <source>
        <dbReference type="Pfam" id="PF09949"/>
    </source>
</evidence>
<feature type="region of interest" description="Disordered" evidence="1">
    <location>
        <begin position="1"/>
        <end position="24"/>
    </location>
</feature>
<dbReference type="PANTHER" id="PTHR28208:SF3">
    <property type="entry name" value="PHOSPHATIDATE PHOSPHATASE APP1"/>
    <property type="match status" value="1"/>
</dbReference>
<dbReference type="SUPFAM" id="SSF56784">
    <property type="entry name" value="HAD-like"/>
    <property type="match status" value="1"/>
</dbReference>
<accession>A0A8H7UAA9</accession>